<dbReference type="EMBL" id="JAOTIF010000046">
    <property type="protein sequence ID" value="MCU7552771.1"/>
    <property type="molecule type" value="Genomic_DNA"/>
</dbReference>
<feature type="binding site" evidence="7">
    <location>
        <position position="228"/>
    </location>
    <ligand>
        <name>substrate</name>
    </ligand>
</feature>
<evidence type="ECO:0000313" key="10">
    <source>
        <dbReference type="EMBL" id="MCU7552771.1"/>
    </source>
</evidence>
<reference evidence="10" key="2">
    <citation type="submission" date="2023-04" db="EMBL/GenBank/DDBJ databases">
        <title>Paracnuella aquatica gen. nov., sp. nov., a member of the family Chitinophagaceae isolated from a hot spring.</title>
        <authorList>
            <person name="Wang C."/>
        </authorList>
    </citation>
    <scope>NUCLEOTIDE SEQUENCE</scope>
    <source>
        <strain evidence="10">LB-8</strain>
    </source>
</reference>
<feature type="binding site" evidence="7">
    <location>
        <position position="142"/>
    </location>
    <ligand>
        <name>substrate</name>
    </ligand>
</feature>
<evidence type="ECO:0000256" key="1">
    <source>
        <dbReference type="ARBA" id="ARBA00010716"/>
    </source>
</evidence>
<dbReference type="AlphaFoldDB" id="A0A9X3BAH2"/>
<feature type="binding site" evidence="8">
    <location>
        <position position="196"/>
    </location>
    <ligand>
        <name>Zn(2+)</name>
        <dbReference type="ChEBI" id="CHEBI:29105"/>
    </ligand>
</feature>
<feature type="binding site" evidence="7">
    <location>
        <begin position="299"/>
        <end position="301"/>
    </location>
    <ligand>
        <name>substrate</name>
    </ligand>
</feature>
<proteinExistence type="inferred from homology"/>
<feature type="binding site" evidence="7">
    <location>
        <begin position="220"/>
        <end position="221"/>
    </location>
    <ligand>
        <name>substrate</name>
    </ligand>
</feature>
<dbReference type="InterPro" id="IPR006680">
    <property type="entry name" value="Amidohydro-rel"/>
</dbReference>
<evidence type="ECO:0000256" key="2">
    <source>
        <dbReference type="ARBA" id="ARBA00022723"/>
    </source>
</evidence>
<keyword evidence="11" id="KW-1185">Reference proteome</keyword>
<protein>
    <submittedName>
        <fullName evidence="10">N-acetylglucosamine-6-phosphate deacetylase</fullName>
        <ecNumber evidence="10">3.5.1.25</ecNumber>
    </submittedName>
</protein>
<gene>
    <name evidence="10" type="primary">nagA</name>
    <name evidence="10" type="ORF">OCK74_26875</name>
</gene>
<keyword evidence="3 5" id="KW-0378">Hydrolase</keyword>
<dbReference type="Gene3D" id="3.20.20.140">
    <property type="entry name" value="Metal-dependent hydrolases"/>
    <property type="match status" value="1"/>
</dbReference>
<evidence type="ECO:0000313" key="11">
    <source>
        <dbReference type="Proteomes" id="UP001155483"/>
    </source>
</evidence>
<dbReference type="GO" id="GO:0008448">
    <property type="term" value="F:N-acetylglucosamine-6-phosphate deacetylase activity"/>
    <property type="evidence" value="ECO:0007669"/>
    <property type="project" value="UniProtKB-EC"/>
</dbReference>
<comment type="cofactor">
    <cofactor evidence="8">
        <name>a divalent metal cation</name>
        <dbReference type="ChEBI" id="CHEBI:60240"/>
    </cofactor>
    <text evidence="8">Binds 1 divalent metal cation per subunit.</text>
</comment>
<comment type="caution">
    <text evidence="10">The sequence shown here is derived from an EMBL/GenBank/DDBJ whole genome shotgun (WGS) entry which is preliminary data.</text>
</comment>
<evidence type="ECO:0000256" key="8">
    <source>
        <dbReference type="PIRSR" id="PIRSR038994-3"/>
    </source>
</evidence>
<dbReference type="InterPro" id="IPR003764">
    <property type="entry name" value="GlcNAc_6-P_deAcase"/>
</dbReference>
<name>A0A9X3BAH2_9BACT</name>
<dbReference type="InterPro" id="IPR032466">
    <property type="entry name" value="Metal_Hydrolase"/>
</dbReference>
<keyword evidence="2 8" id="KW-0479">Metal-binding</keyword>
<feature type="binding site" evidence="7">
    <location>
        <position position="252"/>
    </location>
    <ligand>
        <name>substrate</name>
    </ligand>
</feature>
<dbReference type="RefSeq" id="WP_279300207.1">
    <property type="nucleotide sequence ID" value="NZ_JAOTIF010000046.1"/>
</dbReference>
<dbReference type="InterPro" id="IPR011059">
    <property type="entry name" value="Metal-dep_hydrolase_composite"/>
</dbReference>
<dbReference type="PIRSF" id="PIRSF038994">
    <property type="entry name" value="NagA"/>
    <property type="match status" value="1"/>
</dbReference>
<feature type="binding site" evidence="8">
    <location>
        <position position="217"/>
    </location>
    <ligand>
        <name>Zn(2+)</name>
        <dbReference type="ChEBI" id="CHEBI:29105"/>
    </ligand>
</feature>
<dbReference type="SUPFAM" id="SSF51338">
    <property type="entry name" value="Composite domain of metallo-dependent hydrolases"/>
    <property type="match status" value="1"/>
</dbReference>
<dbReference type="GO" id="GO:0006046">
    <property type="term" value="P:N-acetylglucosamine catabolic process"/>
    <property type="evidence" value="ECO:0007669"/>
    <property type="project" value="TreeGrafter"/>
</dbReference>
<feature type="domain" description="Amidohydrolase-related" evidence="9">
    <location>
        <begin position="54"/>
        <end position="360"/>
    </location>
</feature>
<dbReference type="NCBIfam" id="TIGR00221">
    <property type="entry name" value="nagA"/>
    <property type="match status" value="1"/>
</dbReference>
<feature type="binding site" evidence="8">
    <location>
        <position position="131"/>
    </location>
    <ligand>
        <name>Zn(2+)</name>
        <dbReference type="ChEBI" id="CHEBI:29105"/>
    </ligand>
</feature>
<dbReference type="Pfam" id="PF22643">
    <property type="entry name" value="NagA_N"/>
    <property type="match status" value="1"/>
</dbReference>
<dbReference type="Proteomes" id="UP001155483">
    <property type="component" value="Unassembled WGS sequence"/>
</dbReference>
<comment type="similarity">
    <text evidence="1 5">Belongs to the metallo-dependent hydrolases superfamily. NagA family.</text>
</comment>
<dbReference type="PANTHER" id="PTHR11113:SF14">
    <property type="entry name" value="N-ACETYLGLUCOSAMINE-6-PHOSPHATE DEACETYLASE"/>
    <property type="match status" value="1"/>
</dbReference>
<keyword evidence="4 5" id="KW-0119">Carbohydrate metabolism</keyword>
<dbReference type="GO" id="GO:0046872">
    <property type="term" value="F:metal ion binding"/>
    <property type="evidence" value="ECO:0007669"/>
    <property type="project" value="UniProtKB-KW"/>
</dbReference>
<dbReference type="PANTHER" id="PTHR11113">
    <property type="entry name" value="N-ACETYLGLUCOSAMINE-6-PHOSPHATE DEACETYLASE"/>
    <property type="match status" value="1"/>
</dbReference>
<dbReference type="SUPFAM" id="SSF51556">
    <property type="entry name" value="Metallo-dependent hydrolases"/>
    <property type="match status" value="1"/>
</dbReference>
<dbReference type="Pfam" id="PF01979">
    <property type="entry name" value="Amidohydro_1"/>
    <property type="match status" value="1"/>
</dbReference>
<organism evidence="10 11">
    <name type="scientific">Paraflavisolibacter caeni</name>
    <dbReference type="NCBI Taxonomy" id="2982496"/>
    <lineage>
        <taxon>Bacteria</taxon>
        <taxon>Pseudomonadati</taxon>
        <taxon>Bacteroidota</taxon>
        <taxon>Chitinophagia</taxon>
        <taxon>Chitinophagales</taxon>
        <taxon>Chitinophagaceae</taxon>
        <taxon>Paraflavisolibacter</taxon>
    </lineage>
</organism>
<evidence type="ECO:0000256" key="5">
    <source>
        <dbReference type="PIRNR" id="PIRNR038994"/>
    </source>
</evidence>
<evidence type="ECO:0000256" key="6">
    <source>
        <dbReference type="PIRSR" id="PIRSR038994-1"/>
    </source>
</evidence>
<accession>A0A9X3BAH2</accession>
<evidence type="ECO:0000259" key="9">
    <source>
        <dbReference type="Pfam" id="PF01979"/>
    </source>
</evidence>
<sequence>MEKKKVYFSGKIFTGDQWLSNHAVVVDGNTIEQVVALDNLREKEAIVELKDKILAPAFIDLQIYGANRKLFSVYPSVDALYDLFEYCSRGGAALFQPTVATNTMEVFYRCIDAAKEYRQQGGKGMIGLHLEGPWINAEKRGAHKVECIQEPTLKEVKGLLEYGKGIITMITIAPEVCSDEVIELIQSYNIIVSAGHSNATYHQAIAAFDKGIQVVTHLYNAMSPLQHREPGLVGASFLHQQVRSSIIPDGYHVDFRAVKIAKQMMKERLFAITDAVTETSLGFYPHQLDGDKYISEGILSGSALTMHKAFINLVRYADIPVEEALRMCSLYPAQVMHLDKQYGKIAPGYTAQFLVLDEDLNLVQMTNNEFIKASSA</sequence>
<dbReference type="Gene3D" id="2.30.40.10">
    <property type="entry name" value="Urease, subunit C, domain 1"/>
    <property type="match status" value="1"/>
</dbReference>
<evidence type="ECO:0000256" key="4">
    <source>
        <dbReference type="ARBA" id="ARBA00023277"/>
    </source>
</evidence>
<dbReference type="EC" id="3.5.1.25" evidence="10"/>
<evidence type="ECO:0000256" key="3">
    <source>
        <dbReference type="ARBA" id="ARBA00022801"/>
    </source>
</evidence>
<evidence type="ECO:0000256" key="7">
    <source>
        <dbReference type="PIRSR" id="PIRSR038994-2"/>
    </source>
</evidence>
<reference evidence="10" key="1">
    <citation type="submission" date="2022-09" db="EMBL/GenBank/DDBJ databases">
        <authorList>
            <person name="Yuan C."/>
            <person name="Ke Z."/>
        </authorList>
    </citation>
    <scope>NUCLEOTIDE SEQUENCE</scope>
    <source>
        <strain evidence="10">LB-8</strain>
    </source>
</reference>
<feature type="active site" description="Proton donor/acceptor" evidence="6">
    <location>
        <position position="274"/>
    </location>
</feature>